<dbReference type="OrthoDB" id="3945418at2759"/>
<keyword evidence="3" id="KW-1185">Reference proteome</keyword>
<name>A0A653CBA5_CALMS</name>
<reference evidence="1 3" key="1">
    <citation type="submission" date="2019-01" db="EMBL/GenBank/DDBJ databases">
        <authorList>
            <person name="Sayadi A."/>
        </authorList>
    </citation>
    <scope>NUCLEOTIDE SEQUENCE [LARGE SCALE GENOMIC DNA]</scope>
</reference>
<sequence length="35" mass="4302">MFPYHNIIPNRVYVLSVRNNIYIVHKYFLKIIHVS</sequence>
<dbReference type="Proteomes" id="UP000410492">
    <property type="component" value="Unassembled WGS sequence"/>
</dbReference>
<organism evidence="1 3">
    <name type="scientific">Callosobruchus maculatus</name>
    <name type="common">Southern cowpea weevil</name>
    <name type="synonym">Pulse bruchid</name>
    <dbReference type="NCBI Taxonomy" id="64391"/>
    <lineage>
        <taxon>Eukaryota</taxon>
        <taxon>Metazoa</taxon>
        <taxon>Ecdysozoa</taxon>
        <taxon>Arthropoda</taxon>
        <taxon>Hexapoda</taxon>
        <taxon>Insecta</taxon>
        <taxon>Pterygota</taxon>
        <taxon>Neoptera</taxon>
        <taxon>Endopterygota</taxon>
        <taxon>Coleoptera</taxon>
        <taxon>Polyphaga</taxon>
        <taxon>Cucujiformia</taxon>
        <taxon>Chrysomeloidea</taxon>
        <taxon>Chrysomelidae</taxon>
        <taxon>Bruchinae</taxon>
        <taxon>Bruchini</taxon>
        <taxon>Callosobruchus</taxon>
    </lineage>
</organism>
<dbReference type="EMBL" id="CAACVG010007290">
    <property type="protein sequence ID" value="VEN44674.1"/>
    <property type="molecule type" value="Genomic_DNA"/>
</dbReference>
<evidence type="ECO:0000313" key="2">
    <source>
        <dbReference type="EMBL" id="VEN51328.1"/>
    </source>
</evidence>
<evidence type="ECO:0000313" key="1">
    <source>
        <dbReference type="EMBL" id="VEN44674.1"/>
    </source>
</evidence>
<dbReference type="EMBL" id="CAACVG010008876">
    <property type="protein sequence ID" value="VEN51328.1"/>
    <property type="molecule type" value="Genomic_DNA"/>
</dbReference>
<gene>
    <name evidence="2" type="ORF">CALMAC_LOCUS11831</name>
    <name evidence="1" type="ORF">CALMAC_LOCUS7385</name>
</gene>
<accession>A0A653CBA5</accession>
<protein>
    <submittedName>
        <fullName evidence="1">Uncharacterized protein</fullName>
    </submittedName>
</protein>
<dbReference type="AlphaFoldDB" id="A0A653CBA5"/>
<proteinExistence type="predicted"/>
<evidence type="ECO:0000313" key="3">
    <source>
        <dbReference type="Proteomes" id="UP000410492"/>
    </source>
</evidence>